<gene>
    <name evidence="1" type="ORF">GCM10011514_11100</name>
</gene>
<comment type="caution">
    <text evidence="1">The sequence shown here is derived from an EMBL/GenBank/DDBJ whole genome shotgun (WGS) entry which is preliminary data.</text>
</comment>
<reference evidence="1" key="1">
    <citation type="journal article" date="2014" name="Int. J. Syst. Evol. Microbiol.">
        <title>Complete genome sequence of Corynebacterium casei LMG S-19264T (=DSM 44701T), isolated from a smear-ripened cheese.</title>
        <authorList>
            <consortium name="US DOE Joint Genome Institute (JGI-PGF)"/>
            <person name="Walter F."/>
            <person name="Albersmeier A."/>
            <person name="Kalinowski J."/>
            <person name="Ruckert C."/>
        </authorList>
    </citation>
    <scope>NUCLEOTIDE SEQUENCE</scope>
    <source>
        <strain evidence="1">CGMCC 1.15958</strain>
    </source>
</reference>
<keyword evidence="2" id="KW-1185">Reference proteome</keyword>
<organism evidence="1 2">
    <name type="scientific">Emticicia aquatilis</name>
    <dbReference type="NCBI Taxonomy" id="1537369"/>
    <lineage>
        <taxon>Bacteria</taxon>
        <taxon>Pseudomonadati</taxon>
        <taxon>Bacteroidota</taxon>
        <taxon>Cytophagia</taxon>
        <taxon>Cytophagales</taxon>
        <taxon>Leadbetterellaceae</taxon>
        <taxon>Emticicia</taxon>
    </lineage>
</organism>
<protein>
    <submittedName>
        <fullName evidence="1">Uncharacterized protein</fullName>
    </submittedName>
</protein>
<dbReference type="AlphaFoldDB" id="A0A917DLH9"/>
<name>A0A917DLH9_9BACT</name>
<reference evidence="1" key="2">
    <citation type="submission" date="2020-09" db="EMBL/GenBank/DDBJ databases">
        <authorList>
            <person name="Sun Q."/>
            <person name="Zhou Y."/>
        </authorList>
    </citation>
    <scope>NUCLEOTIDE SEQUENCE</scope>
    <source>
        <strain evidence="1">CGMCC 1.15958</strain>
    </source>
</reference>
<sequence>MISLDKIAKVNVFKVPNNYFDDLTLSILKQTSESTTSLSSKKQTPFAMPEGYFEGLSAKIMGRIEQIEKKNIDLESLARVNVFKVPAEYFQELEINTNIERFGKDNIFKVPADYFDNLTDEILTKTAPKQPKIIKVNWWESSKIRWSAAASLVLMVGLWFGIPQFTKNKTELALEKVSNEEIKSYLETQDLSYLEYETAAETVQNSAKTADNKALDGLNLDKKDILEHLENQDLEEDI</sequence>
<dbReference type="Proteomes" id="UP000609064">
    <property type="component" value="Unassembled WGS sequence"/>
</dbReference>
<evidence type="ECO:0000313" key="2">
    <source>
        <dbReference type="Proteomes" id="UP000609064"/>
    </source>
</evidence>
<dbReference type="RefSeq" id="WP_188765046.1">
    <property type="nucleotide sequence ID" value="NZ_BMKK01000002.1"/>
</dbReference>
<evidence type="ECO:0000313" key="1">
    <source>
        <dbReference type="EMBL" id="GGD48753.1"/>
    </source>
</evidence>
<dbReference type="EMBL" id="BMKK01000002">
    <property type="protein sequence ID" value="GGD48753.1"/>
    <property type="molecule type" value="Genomic_DNA"/>
</dbReference>
<accession>A0A917DLH9</accession>
<proteinExistence type="predicted"/>